<evidence type="ECO:0000313" key="2">
    <source>
        <dbReference type="EMBL" id="KAF2167944.1"/>
    </source>
</evidence>
<evidence type="ECO:0000313" key="3">
    <source>
        <dbReference type="Proteomes" id="UP000799537"/>
    </source>
</evidence>
<dbReference type="Pfam" id="PF13577">
    <property type="entry name" value="SnoaL_4"/>
    <property type="match status" value="1"/>
</dbReference>
<proteinExistence type="predicted"/>
<dbReference type="RefSeq" id="XP_033668833.1">
    <property type="nucleotide sequence ID" value="XM_033806183.1"/>
</dbReference>
<dbReference type="Gene3D" id="3.10.450.50">
    <property type="match status" value="1"/>
</dbReference>
<protein>
    <recommendedName>
        <fullName evidence="1">SnoaL-like domain-containing protein</fullName>
    </recommendedName>
</protein>
<sequence length="170" mass="19238">MESLLAKASIQETLHRLAYAQDELDRSALQDLFIPNEPIPFDASHHMSHIPAAEVTPDQLWEAVYPHSAGFTATRHMLGNMLVTFEGEGFTKAHVKCQIDAYHCIDRREEGGALESVTARGLWLMDVEVWEGKWVFRKITIRRDVPLDHPELYAVAVERSGKGMGRKAKE</sequence>
<dbReference type="InterPro" id="IPR037401">
    <property type="entry name" value="SnoaL-like"/>
</dbReference>
<keyword evidence="3" id="KW-1185">Reference proteome</keyword>
<accession>A0A6A6CL57</accession>
<evidence type="ECO:0000259" key="1">
    <source>
        <dbReference type="Pfam" id="PF13577"/>
    </source>
</evidence>
<name>A0A6A6CL57_ZASCE</name>
<dbReference type="EMBL" id="ML993592">
    <property type="protein sequence ID" value="KAF2167944.1"/>
    <property type="molecule type" value="Genomic_DNA"/>
</dbReference>
<dbReference type="Proteomes" id="UP000799537">
    <property type="component" value="Unassembled WGS sequence"/>
</dbReference>
<gene>
    <name evidence="2" type="ORF">M409DRAFT_22089</name>
</gene>
<dbReference type="OrthoDB" id="5227249at2759"/>
<feature type="domain" description="SnoaL-like" evidence="1">
    <location>
        <begin position="3"/>
        <end position="138"/>
    </location>
</feature>
<reference evidence="2" key="1">
    <citation type="journal article" date="2020" name="Stud. Mycol.">
        <title>101 Dothideomycetes genomes: a test case for predicting lifestyles and emergence of pathogens.</title>
        <authorList>
            <person name="Haridas S."/>
            <person name="Albert R."/>
            <person name="Binder M."/>
            <person name="Bloem J."/>
            <person name="Labutti K."/>
            <person name="Salamov A."/>
            <person name="Andreopoulos B."/>
            <person name="Baker S."/>
            <person name="Barry K."/>
            <person name="Bills G."/>
            <person name="Bluhm B."/>
            <person name="Cannon C."/>
            <person name="Castanera R."/>
            <person name="Culley D."/>
            <person name="Daum C."/>
            <person name="Ezra D."/>
            <person name="Gonzalez J."/>
            <person name="Henrissat B."/>
            <person name="Kuo A."/>
            <person name="Liang C."/>
            <person name="Lipzen A."/>
            <person name="Lutzoni F."/>
            <person name="Magnuson J."/>
            <person name="Mondo S."/>
            <person name="Nolan M."/>
            <person name="Ohm R."/>
            <person name="Pangilinan J."/>
            <person name="Park H.-J."/>
            <person name="Ramirez L."/>
            <person name="Alfaro M."/>
            <person name="Sun H."/>
            <person name="Tritt A."/>
            <person name="Yoshinaga Y."/>
            <person name="Zwiers L.-H."/>
            <person name="Turgeon B."/>
            <person name="Goodwin S."/>
            <person name="Spatafora J."/>
            <person name="Crous P."/>
            <person name="Grigoriev I."/>
        </authorList>
    </citation>
    <scope>NUCLEOTIDE SEQUENCE</scope>
    <source>
        <strain evidence="2">ATCC 36951</strain>
    </source>
</reference>
<organism evidence="2 3">
    <name type="scientific">Zasmidium cellare ATCC 36951</name>
    <dbReference type="NCBI Taxonomy" id="1080233"/>
    <lineage>
        <taxon>Eukaryota</taxon>
        <taxon>Fungi</taxon>
        <taxon>Dikarya</taxon>
        <taxon>Ascomycota</taxon>
        <taxon>Pezizomycotina</taxon>
        <taxon>Dothideomycetes</taxon>
        <taxon>Dothideomycetidae</taxon>
        <taxon>Mycosphaerellales</taxon>
        <taxon>Mycosphaerellaceae</taxon>
        <taxon>Zasmidium</taxon>
    </lineage>
</organism>
<dbReference type="GeneID" id="54559455"/>
<dbReference type="InterPro" id="IPR032710">
    <property type="entry name" value="NTF2-like_dom_sf"/>
</dbReference>
<dbReference type="AlphaFoldDB" id="A0A6A6CL57"/>
<dbReference type="SUPFAM" id="SSF54427">
    <property type="entry name" value="NTF2-like"/>
    <property type="match status" value="1"/>
</dbReference>